<dbReference type="SMART" id="SM00842">
    <property type="entry name" value="FtsA"/>
    <property type="match status" value="1"/>
</dbReference>
<dbReference type="NCBIfam" id="TIGR01174">
    <property type="entry name" value="ftsA"/>
    <property type="match status" value="1"/>
</dbReference>
<keyword evidence="4" id="KW-0131">Cell cycle</keyword>
<dbReference type="Pfam" id="PF14450">
    <property type="entry name" value="FtsA"/>
    <property type="match status" value="1"/>
</dbReference>
<dbReference type="Gene3D" id="3.30.1490.110">
    <property type="match status" value="1"/>
</dbReference>
<dbReference type="InterPro" id="IPR003494">
    <property type="entry name" value="SHS2_FtsA"/>
</dbReference>
<dbReference type="GO" id="GO:0009898">
    <property type="term" value="C:cytoplasmic side of plasma membrane"/>
    <property type="evidence" value="ECO:0007669"/>
    <property type="project" value="TreeGrafter"/>
</dbReference>
<dbReference type="InterPro" id="IPR020823">
    <property type="entry name" value="Cell_div_FtsA"/>
</dbReference>
<name>A0A0W8E594_9ZZZZ</name>
<protein>
    <submittedName>
        <fullName evidence="6">Cell division protein ftsa</fullName>
    </submittedName>
</protein>
<dbReference type="CDD" id="cd24048">
    <property type="entry name" value="ASKHA_NBD_FtsA"/>
    <property type="match status" value="1"/>
</dbReference>
<evidence type="ECO:0000313" key="6">
    <source>
        <dbReference type="EMBL" id="KUG03569.1"/>
    </source>
</evidence>
<evidence type="ECO:0000259" key="5">
    <source>
        <dbReference type="SMART" id="SM00842"/>
    </source>
</evidence>
<feature type="domain" description="SHS2" evidence="5">
    <location>
        <begin position="21"/>
        <end position="209"/>
    </location>
</feature>
<dbReference type="SUPFAM" id="SSF53067">
    <property type="entry name" value="Actin-like ATPase domain"/>
    <property type="match status" value="2"/>
</dbReference>
<dbReference type="Pfam" id="PF02491">
    <property type="entry name" value="SHS2_FTSA"/>
    <property type="match status" value="1"/>
</dbReference>
<evidence type="ECO:0000256" key="2">
    <source>
        <dbReference type="ARBA" id="ARBA00022618"/>
    </source>
</evidence>
<proteinExistence type="inferred from homology"/>
<evidence type="ECO:0000256" key="1">
    <source>
        <dbReference type="ARBA" id="ARBA00022475"/>
    </source>
</evidence>
<dbReference type="HAMAP" id="MF_02033">
    <property type="entry name" value="FtsA"/>
    <property type="match status" value="1"/>
</dbReference>
<dbReference type="PANTHER" id="PTHR32432">
    <property type="entry name" value="CELL DIVISION PROTEIN FTSA-RELATED"/>
    <property type="match status" value="1"/>
</dbReference>
<accession>A0A0W8E594</accession>
<organism evidence="6">
    <name type="scientific">hydrocarbon metagenome</name>
    <dbReference type="NCBI Taxonomy" id="938273"/>
    <lineage>
        <taxon>unclassified sequences</taxon>
        <taxon>metagenomes</taxon>
        <taxon>ecological metagenomes</taxon>
    </lineage>
</organism>
<evidence type="ECO:0000256" key="4">
    <source>
        <dbReference type="ARBA" id="ARBA00023306"/>
    </source>
</evidence>
<dbReference type="InterPro" id="IPR050696">
    <property type="entry name" value="FtsA/MreB"/>
</dbReference>
<dbReference type="AlphaFoldDB" id="A0A0W8E594"/>
<dbReference type="InterPro" id="IPR043129">
    <property type="entry name" value="ATPase_NBD"/>
</dbReference>
<dbReference type="Gene3D" id="3.30.420.40">
    <property type="match status" value="2"/>
</dbReference>
<gene>
    <name evidence="6" type="ORF">ASZ90_019002</name>
</gene>
<dbReference type="PIRSF" id="PIRSF003101">
    <property type="entry name" value="FtsA"/>
    <property type="match status" value="1"/>
</dbReference>
<keyword evidence="3" id="KW-0472">Membrane</keyword>
<comment type="caution">
    <text evidence="6">The sequence shown here is derived from an EMBL/GenBank/DDBJ whole genome shotgun (WGS) entry which is preliminary data.</text>
</comment>
<keyword evidence="1" id="KW-1003">Cell membrane</keyword>
<keyword evidence="2 6" id="KW-0132">Cell division</keyword>
<dbReference type="GO" id="GO:0051301">
    <property type="term" value="P:cell division"/>
    <property type="evidence" value="ECO:0007669"/>
    <property type="project" value="UniProtKB-KW"/>
</dbReference>
<reference evidence="6" key="1">
    <citation type="journal article" date="2015" name="Proc. Natl. Acad. Sci. U.S.A.">
        <title>Networks of energetic and metabolic interactions define dynamics in microbial communities.</title>
        <authorList>
            <person name="Embree M."/>
            <person name="Liu J.K."/>
            <person name="Al-Bassam M.M."/>
            <person name="Zengler K."/>
        </authorList>
    </citation>
    <scope>NUCLEOTIDE SEQUENCE</scope>
</reference>
<evidence type="ECO:0000256" key="3">
    <source>
        <dbReference type="ARBA" id="ARBA00023136"/>
    </source>
</evidence>
<dbReference type="GO" id="GO:0032153">
    <property type="term" value="C:cell division site"/>
    <property type="evidence" value="ECO:0007669"/>
    <property type="project" value="TreeGrafter"/>
</dbReference>
<dbReference type="PANTHER" id="PTHR32432:SF4">
    <property type="entry name" value="CELL DIVISION PROTEIN FTSA"/>
    <property type="match status" value="1"/>
</dbReference>
<dbReference type="EMBL" id="LNQE01001877">
    <property type="protein sequence ID" value="KUG03569.1"/>
    <property type="molecule type" value="Genomic_DNA"/>
</dbReference>
<sequence>MVFKGISIHKGCVVIKKRNIVVSLDIGSSRIKAAMGEVNFGEDIHILAITTVDSQGLRKGNIIDIETASRSIDECLHKLERMAGVEISNALVGYSGSSINTLNNRAVVAVGNSNYEITPEDKARVLQSARNVALPLDRCVVQTIERQYIIDGYDGVNDPVGMVGSRLEAEVTIVIAATAAVQNLQRSTGRIDLQIDQLVYNPILAAESVLLPAEKEMGVALIDIGGGTTDISYFEGGHLLCASVLPVGGDYITRDLAIVLKTSLEDAAKIKEKDGVAGPSQASSDIMITVHNLHGKEVRQVSQQVIADIIYARIVEMMEMIYAELKQFECLDKIPGGIVLTGGGAHLVGIEEIMEDYMDITVRLGIPENMRGVQSDINRPDYATVIGGLIYSGKNIDIRYENKHGVSGLFNKVNYWLREFFG</sequence>